<gene>
    <name evidence="11" type="ORF">SAMN05216452_3311</name>
</gene>
<dbReference type="Proteomes" id="UP000199064">
    <property type="component" value="Unassembled WGS sequence"/>
</dbReference>
<sequence>MRTKALVLCIAASMMFVAPAHTEDGAPPSDAGRVTVTGGENIYKAICQGCHMPDGKGATGAGRYPSLASNENLEYPEYAIFVITHGQKAMPAMGDMLTDQQIVDVVTYIRTHFGNNYTDEVTADQIVPPWP</sequence>
<dbReference type="InterPro" id="IPR009056">
    <property type="entry name" value="Cyt_c-like_dom"/>
</dbReference>
<evidence type="ECO:0000256" key="2">
    <source>
        <dbReference type="ARBA" id="ARBA00022448"/>
    </source>
</evidence>
<keyword evidence="4" id="KW-0679">Respiratory chain</keyword>
<reference evidence="12" key="1">
    <citation type="submission" date="2016-10" db="EMBL/GenBank/DDBJ databases">
        <authorList>
            <person name="Varghese N."/>
            <person name="Submissions S."/>
        </authorList>
    </citation>
    <scope>NUCLEOTIDE SEQUENCE [LARGE SCALE GENOMIC DNA]</scope>
    <source>
        <strain evidence="12">ES.061</strain>
    </source>
</reference>
<evidence type="ECO:0000256" key="4">
    <source>
        <dbReference type="ARBA" id="ARBA00022660"/>
    </source>
</evidence>
<comment type="cofactor">
    <cofactor evidence="1">
        <name>heme c</name>
        <dbReference type="ChEBI" id="CHEBI:61717"/>
    </cofactor>
</comment>
<feature type="domain" description="Cytochrome c" evidence="10">
    <location>
        <begin position="34"/>
        <end position="113"/>
    </location>
</feature>
<evidence type="ECO:0000256" key="1">
    <source>
        <dbReference type="ARBA" id="ARBA00001926"/>
    </source>
</evidence>
<dbReference type="PROSITE" id="PS51007">
    <property type="entry name" value="CYTC"/>
    <property type="match status" value="1"/>
</dbReference>
<dbReference type="GO" id="GO:0020037">
    <property type="term" value="F:heme binding"/>
    <property type="evidence" value="ECO:0007669"/>
    <property type="project" value="InterPro"/>
</dbReference>
<protein>
    <submittedName>
        <fullName evidence="11">Cytochrome C oxidase, cbb3-type, subunit III</fullName>
    </submittedName>
</protein>
<evidence type="ECO:0000256" key="5">
    <source>
        <dbReference type="ARBA" id="ARBA00022723"/>
    </source>
</evidence>
<dbReference type="PRINTS" id="PR00605">
    <property type="entry name" value="CYTCHROMECIC"/>
</dbReference>
<name>A0A1H4MI66_9HYPH</name>
<keyword evidence="6" id="KW-0249">Electron transport</keyword>
<evidence type="ECO:0000256" key="9">
    <source>
        <dbReference type="SAM" id="SignalP"/>
    </source>
</evidence>
<dbReference type="GO" id="GO:0009055">
    <property type="term" value="F:electron transfer activity"/>
    <property type="evidence" value="ECO:0007669"/>
    <property type="project" value="InterPro"/>
</dbReference>
<dbReference type="GO" id="GO:0005506">
    <property type="term" value="F:iron ion binding"/>
    <property type="evidence" value="ECO:0007669"/>
    <property type="project" value="InterPro"/>
</dbReference>
<dbReference type="PANTHER" id="PTHR35008:SF9">
    <property type="entry name" value="CYTOCHROME C DOMAIN-CONTAINING PROTEIN"/>
    <property type="match status" value="1"/>
</dbReference>
<keyword evidence="2" id="KW-0813">Transport</keyword>
<evidence type="ECO:0000313" key="11">
    <source>
        <dbReference type="EMBL" id="SEB82215.1"/>
    </source>
</evidence>
<evidence type="ECO:0000313" key="12">
    <source>
        <dbReference type="Proteomes" id="UP000199064"/>
    </source>
</evidence>
<dbReference type="Gene3D" id="1.10.760.10">
    <property type="entry name" value="Cytochrome c-like domain"/>
    <property type="match status" value="1"/>
</dbReference>
<proteinExistence type="predicted"/>
<organism evidence="11 12">
    <name type="scientific">Nitratireductor aquibiodomus</name>
    <dbReference type="NCBI Taxonomy" id="204799"/>
    <lineage>
        <taxon>Bacteria</taxon>
        <taxon>Pseudomonadati</taxon>
        <taxon>Pseudomonadota</taxon>
        <taxon>Alphaproteobacteria</taxon>
        <taxon>Hyphomicrobiales</taxon>
        <taxon>Phyllobacteriaceae</taxon>
        <taxon>Nitratireductor</taxon>
    </lineage>
</organism>
<dbReference type="InterPro" id="IPR051459">
    <property type="entry name" value="Cytochrome_c-type_DH"/>
</dbReference>
<dbReference type="InterPro" id="IPR036909">
    <property type="entry name" value="Cyt_c-like_dom_sf"/>
</dbReference>
<evidence type="ECO:0000256" key="7">
    <source>
        <dbReference type="ARBA" id="ARBA00023004"/>
    </source>
</evidence>
<feature type="chain" id="PRO_5011748356" evidence="9">
    <location>
        <begin position="21"/>
        <end position="131"/>
    </location>
</feature>
<dbReference type="AlphaFoldDB" id="A0A1H4MI66"/>
<evidence type="ECO:0000259" key="10">
    <source>
        <dbReference type="PROSITE" id="PS51007"/>
    </source>
</evidence>
<accession>A0A1H4MI66</accession>
<dbReference type="PANTHER" id="PTHR35008">
    <property type="entry name" value="BLL4482 PROTEIN-RELATED"/>
    <property type="match status" value="1"/>
</dbReference>
<evidence type="ECO:0000256" key="8">
    <source>
        <dbReference type="PROSITE-ProRule" id="PRU00433"/>
    </source>
</evidence>
<dbReference type="Pfam" id="PF13442">
    <property type="entry name" value="Cytochrome_CBB3"/>
    <property type="match status" value="1"/>
</dbReference>
<dbReference type="RefSeq" id="WP_025030509.1">
    <property type="nucleotide sequence ID" value="NZ_FNSL01000001.1"/>
</dbReference>
<keyword evidence="5 8" id="KW-0479">Metal-binding</keyword>
<keyword evidence="3 8" id="KW-0349">Heme</keyword>
<evidence type="ECO:0000256" key="3">
    <source>
        <dbReference type="ARBA" id="ARBA00022617"/>
    </source>
</evidence>
<keyword evidence="12" id="KW-1185">Reference proteome</keyword>
<dbReference type="EMBL" id="FNSL01000001">
    <property type="protein sequence ID" value="SEB82215.1"/>
    <property type="molecule type" value="Genomic_DNA"/>
</dbReference>
<feature type="signal peptide" evidence="9">
    <location>
        <begin position="1"/>
        <end position="20"/>
    </location>
</feature>
<keyword evidence="9" id="KW-0732">Signal</keyword>
<dbReference type="InterPro" id="IPR008168">
    <property type="entry name" value="Cyt_C_IC"/>
</dbReference>
<dbReference type="SUPFAM" id="SSF46626">
    <property type="entry name" value="Cytochrome c"/>
    <property type="match status" value="1"/>
</dbReference>
<keyword evidence="7 8" id="KW-0408">Iron</keyword>
<evidence type="ECO:0000256" key="6">
    <source>
        <dbReference type="ARBA" id="ARBA00022982"/>
    </source>
</evidence>